<dbReference type="RefSeq" id="WP_310361624.1">
    <property type="nucleotide sequence ID" value="NZ_JAVDYB010000001.1"/>
</dbReference>
<evidence type="ECO:0000313" key="3">
    <source>
        <dbReference type="EMBL" id="MDR7273350.1"/>
    </source>
</evidence>
<keyword evidence="4" id="KW-1185">Reference proteome</keyword>
<comment type="caution">
    <text evidence="3">The sequence shown here is derived from an EMBL/GenBank/DDBJ whole genome shotgun (WGS) entry which is preliminary data.</text>
</comment>
<keyword evidence="2" id="KW-1133">Transmembrane helix</keyword>
<accession>A0AAE3YH56</accession>
<name>A0AAE3YH56_9ACTN</name>
<feature type="transmembrane region" description="Helical" evidence="2">
    <location>
        <begin position="12"/>
        <end position="34"/>
    </location>
</feature>
<evidence type="ECO:0000256" key="2">
    <source>
        <dbReference type="SAM" id="Phobius"/>
    </source>
</evidence>
<keyword evidence="2" id="KW-0812">Transmembrane</keyword>
<evidence type="ECO:0000313" key="4">
    <source>
        <dbReference type="Proteomes" id="UP001183643"/>
    </source>
</evidence>
<dbReference type="Proteomes" id="UP001183643">
    <property type="component" value="Unassembled WGS sequence"/>
</dbReference>
<sequence>MSESPQNRGLALWLPFAGVILAAVITGVFALVAARDNDAPDAAVATSPPAPPAAVTTPAAATTTGASPTPGSTPAGTELFNAPITFQAGSDSETDLDGDAPKRTPDDEDNDILLEPDMREDAGDLSDFDGSALIAKWDGDGTPGYEQCRQAAANQGITTVEDVRKGTVLCVRTSEGRIVRMIATDYQKFHSMTFDTVMWSA</sequence>
<protein>
    <submittedName>
        <fullName evidence="3">Uncharacterized protein</fullName>
    </submittedName>
</protein>
<feature type="compositionally biased region" description="Low complexity" evidence="1">
    <location>
        <begin position="41"/>
        <end position="77"/>
    </location>
</feature>
<keyword evidence="2" id="KW-0472">Membrane</keyword>
<feature type="region of interest" description="Disordered" evidence="1">
    <location>
        <begin position="41"/>
        <end position="112"/>
    </location>
</feature>
<organism evidence="3 4">
    <name type="scientific">Catenuloplanes atrovinosus</name>
    <dbReference type="NCBI Taxonomy" id="137266"/>
    <lineage>
        <taxon>Bacteria</taxon>
        <taxon>Bacillati</taxon>
        <taxon>Actinomycetota</taxon>
        <taxon>Actinomycetes</taxon>
        <taxon>Micromonosporales</taxon>
        <taxon>Micromonosporaceae</taxon>
        <taxon>Catenuloplanes</taxon>
    </lineage>
</organism>
<evidence type="ECO:0000256" key="1">
    <source>
        <dbReference type="SAM" id="MobiDB-lite"/>
    </source>
</evidence>
<dbReference type="AlphaFoldDB" id="A0AAE3YH56"/>
<dbReference type="EMBL" id="JAVDYB010000001">
    <property type="protein sequence ID" value="MDR7273350.1"/>
    <property type="molecule type" value="Genomic_DNA"/>
</dbReference>
<reference evidence="3" key="1">
    <citation type="submission" date="2023-07" db="EMBL/GenBank/DDBJ databases">
        <title>Sequencing the genomes of 1000 actinobacteria strains.</title>
        <authorList>
            <person name="Klenk H.-P."/>
        </authorList>
    </citation>
    <scope>NUCLEOTIDE SEQUENCE</scope>
    <source>
        <strain evidence="3">DSM 44707</strain>
    </source>
</reference>
<gene>
    <name evidence="3" type="ORF">J2S41_000128</name>
</gene>
<proteinExistence type="predicted"/>